<evidence type="ECO:0000313" key="2">
    <source>
        <dbReference type="Proteomes" id="UP000748308"/>
    </source>
</evidence>
<dbReference type="EMBL" id="VGIY01000221">
    <property type="protein sequence ID" value="MBM3317932.1"/>
    <property type="molecule type" value="Genomic_DNA"/>
</dbReference>
<evidence type="ECO:0000313" key="1">
    <source>
        <dbReference type="EMBL" id="MBM3317932.1"/>
    </source>
</evidence>
<accession>A0A937XBL2</accession>
<feature type="non-terminal residue" evidence="1">
    <location>
        <position position="1"/>
    </location>
</feature>
<dbReference type="Proteomes" id="UP000748308">
    <property type="component" value="Unassembled WGS sequence"/>
</dbReference>
<reference evidence="1" key="1">
    <citation type="submission" date="2019-03" db="EMBL/GenBank/DDBJ databases">
        <title>Lake Tanganyika Metagenome-Assembled Genomes (MAGs).</title>
        <authorList>
            <person name="Tran P."/>
        </authorList>
    </citation>
    <scope>NUCLEOTIDE SEQUENCE</scope>
    <source>
        <strain evidence="1">M_DeepCast_400m_m2_100</strain>
    </source>
</reference>
<evidence type="ECO:0008006" key="3">
    <source>
        <dbReference type="Google" id="ProtNLM"/>
    </source>
</evidence>
<protein>
    <recommendedName>
        <fullName evidence="3">Glycosyltransferase family 4 protein</fullName>
    </recommendedName>
</protein>
<name>A0A937XBL2_UNCEI</name>
<comment type="caution">
    <text evidence="1">The sequence shown here is derived from an EMBL/GenBank/DDBJ whole genome shotgun (WGS) entry which is preliminary data.</text>
</comment>
<dbReference type="Gene3D" id="3.40.50.2000">
    <property type="entry name" value="Glycogen Phosphorylase B"/>
    <property type="match status" value="1"/>
</dbReference>
<proteinExistence type="predicted"/>
<dbReference type="SUPFAM" id="SSF53756">
    <property type="entry name" value="UDP-Glycosyltransferase/glycogen phosphorylase"/>
    <property type="match status" value="1"/>
</dbReference>
<organism evidence="1 2">
    <name type="scientific">Eiseniibacteriota bacterium</name>
    <dbReference type="NCBI Taxonomy" id="2212470"/>
    <lineage>
        <taxon>Bacteria</taxon>
        <taxon>Candidatus Eiseniibacteriota</taxon>
    </lineage>
</organism>
<gene>
    <name evidence="1" type="ORF">FJY75_08760</name>
</gene>
<dbReference type="AlphaFoldDB" id="A0A937XBL2"/>
<sequence>VEERRSLEREGLATLFRVHPVIPYLDSLALMRRSDLLLTVDARLTQSAESVFLPSKLVDYLGSGTPVLAVTPRRGATARVVAESGGIVCDIEDDEAIEGALERIVDQGPPPPPAPAALAPYEHLEVARQLLDVAAGLRR</sequence>